<dbReference type="InterPro" id="IPR046342">
    <property type="entry name" value="CBS_dom_sf"/>
</dbReference>
<reference evidence="4" key="1">
    <citation type="journal article" date="2019" name="Int. J. Syst. Evol. Microbiol.">
        <title>The Global Catalogue of Microorganisms (GCM) 10K type strain sequencing project: providing services to taxonomists for standard genome sequencing and annotation.</title>
        <authorList>
            <consortium name="The Broad Institute Genomics Platform"/>
            <consortium name="The Broad Institute Genome Sequencing Center for Infectious Disease"/>
            <person name="Wu L."/>
            <person name="Ma J."/>
        </authorList>
    </citation>
    <scope>NUCLEOTIDE SEQUENCE [LARGE SCALE GENOMIC DNA]</scope>
    <source>
        <strain evidence="4">TBRC 1826</strain>
    </source>
</reference>
<evidence type="ECO:0000313" key="4">
    <source>
        <dbReference type="Proteomes" id="UP001595847"/>
    </source>
</evidence>
<evidence type="ECO:0000256" key="1">
    <source>
        <dbReference type="SAM" id="MobiDB-lite"/>
    </source>
</evidence>
<comment type="caution">
    <text evidence="3">The sequence shown here is derived from an EMBL/GenBank/DDBJ whole genome shotgun (WGS) entry which is preliminary data.</text>
</comment>
<evidence type="ECO:0000313" key="3">
    <source>
        <dbReference type="EMBL" id="MFC3994441.1"/>
    </source>
</evidence>
<protein>
    <submittedName>
        <fullName evidence="3">EAL domain-containing protein</fullName>
    </submittedName>
</protein>
<dbReference type="RefSeq" id="WP_378529315.1">
    <property type="nucleotide sequence ID" value="NZ_JBHSBH010000002.1"/>
</dbReference>
<dbReference type="Gene3D" id="3.20.20.450">
    <property type="entry name" value="EAL domain"/>
    <property type="match status" value="1"/>
</dbReference>
<gene>
    <name evidence="3" type="ORF">ACFOVU_00830</name>
</gene>
<dbReference type="EMBL" id="JBHSBH010000002">
    <property type="protein sequence ID" value="MFC3994441.1"/>
    <property type="molecule type" value="Genomic_DNA"/>
</dbReference>
<organism evidence="3 4">
    <name type="scientific">Nocardiopsis sediminis</name>
    <dbReference type="NCBI Taxonomy" id="1778267"/>
    <lineage>
        <taxon>Bacteria</taxon>
        <taxon>Bacillati</taxon>
        <taxon>Actinomycetota</taxon>
        <taxon>Actinomycetes</taxon>
        <taxon>Streptosporangiales</taxon>
        <taxon>Nocardiopsidaceae</taxon>
        <taxon>Nocardiopsis</taxon>
    </lineage>
</organism>
<sequence>MSSSSLAAGGMTPGDGATRSDGPGDGPGGAPVMRPVVDLDSGSVLAVEVESPVSAPADDPAAQAELLARLTRRMTSLESLLPLVLPLPAAAVAGADPELFRLVERGLRRAGRRPRDVTLMLGADIGTLPRRDLVRGITRARGLGFRCALGTSSIAPDLFLEADPFLVRLDPKLTAGVPGDDRRTAMVEGLARIAQGTGAFLLATGVDSVPQLLRLREIGIRLAHGPLFADDQWSPGDRIRPVPDTAVASAASAAPGDNGPSIAEFVLPPVAMANDATAEDVLEAFTNDTALTSVVLIDHAERPIALLDRTRFLLAITGPYGHALHAKRPARRLADPPRTVPRGFRAMEALRAAGADRERVYDDLVTVNEFGQCTGVVHVGDLIRSLAHG</sequence>
<name>A0ABV8FIE4_9ACTN</name>
<feature type="domain" description="EAL" evidence="2">
    <location>
        <begin position="93"/>
        <end position="229"/>
    </location>
</feature>
<dbReference type="Pfam" id="PF00563">
    <property type="entry name" value="EAL"/>
    <property type="match status" value="1"/>
</dbReference>
<keyword evidence="4" id="KW-1185">Reference proteome</keyword>
<proteinExistence type="predicted"/>
<evidence type="ECO:0000259" key="2">
    <source>
        <dbReference type="Pfam" id="PF00563"/>
    </source>
</evidence>
<accession>A0ABV8FIE4</accession>
<dbReference type="SUPFAM" id="SSF54631">
    <property type="entry name" value="CBS-domain pair"/>
    <property type="match status" value="1"/>
</dbReference>
<dbReference type="SUPFAM" id="SSF141868">
    <property type="entry name" value="EAL domain-like"/>
    <property type="match status" value="1"/>
</dbReference>
<dbReference type="InterPro" id="IPR035919">
    <property type="entry name" value="EAL_sf"/>
</dbReference>
<dbReference type="InterPro" id="IPR001633">
    <property type="entry name" value="EAL_dom"/>
</dbReference>
<feature type="region of interest" description="Disordered" evidence="1">
    <location>
        <begin position="1"/>
        <end position="35"/>
    </location>
</feature>
<dbReference type="Proteomes" id="UP001595847">
    <property type="component" value="Unassembled WGS sequence"/>
</dbReference>